<name>A0ABP7PGE6_9SPHI</name>
<comment type="caution">
    <text evidence="1">The sequence shown here is derived from an EMBL/GenBank/DDBJ whole genome shotgun (WGS) entry which is preliminary data.</text>
</comment>
<dbReference type="EMBL" id="BAABAK010000009">
    <property type="protein sequence ID" value="GAA3965223.1"/>
    <property type="molecule type" value="Genomic_DNA"/>
</dbReference>
<accession>A0ABP7PGE6</accession>
<dbReference type="RefSeq" id="WP_344766399.1">
    <property type="nucleotide sequence ID" value="NZ_BAABAK010000009.1"/>
</dbReference>
<gene>
    <name evidence="1" type="ORF">GCM10022246_17890</name>
</gene>
<dbReference type="Proteomes" id="UP001501081">
    <property type="component" value="Unassembled WGS sequence"/>
</dbReference>
<evidence type="ECO:0000313" key="2">
    <source>
        <dbReference type="Proteomes" id="UP001501081"/>
    </source>
</evidence>
<evidence type="ECO:0000313" key="1">
    <source>
        <dbReference type="EMBL" id="GAA3965223.1"/>
    </source>
</evidence>
<proteinExistence type="predicted"/>
<sequence>MATIAQFQQLLNNKARKLTLELTLGKGLVNRIELAGGTCKYDIEADQLKFFNVPEELKDELERKLVRIGGNALGDADANLSYLS</sequence>
<reference evidence="2" key="1">
    <citation type="journal article" date="2019" name="Int. J. Syst. Evol. Microbiol.">
        <title>The Global Catalogue of Microorganisms (GCM) 10K type strain sequencing project: providing services to taxonomists for standard genome sequencing and annotation.</title>
        <authorList>
            <consortium name="The Broad Institute Genomics Platform"/>
            <consortium name="The Broad Institute Genome Sequencing Center for Infectious Disease"/>
            <person name="Wu L."/>
            <person name="Ma J."/>
        </authorList>
    </citation>
    <scope>NUCLEOTIDE SEQUENCE [LARGE SCALE GENOMIC DNA]</scope>
    <source>
        <strain evidence="2">JCM 17338</strain>
    </source>
</reference>
<organism evidence="1 2">
    <name type="scientific">Pedobacter ginsengiterrae</name>
    <dbReference type="NCBI Taxonomy" id="871696"/>
    <lineage>
        <taxon>Bacteria</taxon>
        <taxon>Pseudomonadati</taxon>
        <taxon>Bacteroidota</taxon>
        <taxon>Sphingobacteriia</taxon>
        <taxon>Sphingobacteriales</taxon>
        <taxon>Sphingobacteriaceae</taxon>
        <taxon>Pedobacter</taxon>
    </lineage>
</organism>
<keyword evidence="2" id="KW-1185">Reference proteome</keyword>
<protein>
    <submittedName>
        <fullName evidence="1">Uncharacterized protein</fullName>
    </submittedName>
</protein>